<sequence>MYGQLNGWREARLRTDAIPCTDFITGLTWCQSPFCDREQRPEAAVFDMVIFGTSGRLELWDVGNSERGPVPVCGCDLEEQDMIYCIENMGSGRFATGDSQGFVRIWAADQDQQPPVWPLSASRLPLIQSPVVDMQYCQSSGRIYALQDATFSMTAPVGARNVVRCWDAGSQHDVGVAHEVLEEYELVAFTPASDNGDLGNELVAGAVHGGFCAACYSLGIPSLCWHKSAAHTAIICVFDIRVGLQMVQRYSTAHRSMYPAMRCARDHFIFTSHSGQPLCVWDKRYMSTTVYEEEYLANFPMPAGEGGADLMPFGCPARTGEHQGLFLDTDGDLLVGRAENGMTWLWDLSTTLGWAQGGGLTGSWLDRALNDYIEAWREYRDWPIPLGACPCDTSIPTTLLRGGQPYALVGLETKETQDEVMLPAEGMDPTGNLEADHQESIFCARLRPPPERR</sequence>
<name>A0AAW1QQQ0_9CHLO</name>
<accession>A0AAW1QQQ0</accession>
<dbReference type="InterPro" id="IPR036322">
    <property type="entry name" value="WD40_repeat_dom_sf"/>
</dbReference>
<gene>
    <name evidence="1" type="ORF">WJX72_003975</name>
</gene>
<dbReference type="AlphaFoldDB" id="A0AAW1QQQ0"/>
<comment type="caution">
    <text evidence="1">The sequence shown here is derived from an EMBL/GenBank/DDBJ whole genome shotgun (WGS) entry which is preliminary data.</text>
</comment>
<dbReference type="Gene3D" id="2.130.10.10">
    <property type="entry name" value="YVTN repeat-like/Quinoprotein amine dehydrogenase"/>
    <property type="match status" value="1"/>
</dbReference>
<protein>
    <submittedName>
        <fullName evidence="1">Uncharacterized protein</fullName>
    </submittedName>
</protein>
<dbReference type="EMBL" id="JALJOR010000002">
    <property type="protein sequence ID" value="KAK9823580.1"/>
    <property type="molecule type" value="Genomic_DNA"/>
</dbReference>
<evidence type="ECO:0000313" key="2">
    <source>
        <dbReference type="Proteomes" id="UP001489004"/>
    </source>
</evidence>
<keyword evidence="2" id="KW-1185">Reference proteome</keyword>
<proteinExistence type="predicted"/>
<dbReference type="SUPFAM" id="SSF50978">
    <property type="entry name" value="WD40 repeat-like"/>
    <property type="match status" value="1"/>
</dbReference>
<dbReference type="InterPro" id="IPR015943">
    <property type="entry name" value="WD40/YVTN_repeat-like_dom_sf"/>
</dbReference>
<reference evidence="1 2" key="1">
    <citation type="journal article" date="2024" name="Nat. Commun.">
        <title>Phylogenomics reveals the evolutionary origins of lichenization in chlorophyte algae.</title>
        <authorList>
            <person name="Puginier C."/>
            <person name="Libourel C."/>
            <person name="Otte J."/>
            <person name="Skaloud P."/>
            <person name="Haon M."/>
            <person name="Grisel S."/>
            <person name="Petersen M."/>
            <person name="Berrin J.G."/>
            <person name="Delaux P.M."/>
            <person name="Dal Grande F."/>
            <person name="Keller J."/>
        </authorList>
    </citation>
    <scope>NUCLEOTIDE SEQUENCE [LARGE SCALE GENOMIC DNA]</scope>
    <source>
        <strain evidence="1 2">SAG 2043</strain>
    </source>
</reference>
<evidence type="ECO:0000313" key="1">
    <source>
        <dbReference type="EMBL" id="KAK9823580.1"/>
    </source>
</evidence>
<dbReference type="Proteomes" id="UP001489004">
    <property type="component" value="Unassembled WGS sequence"/>
</dbReference>
<organism evidence="1 2">
    <name type="scientific">[Myrmecia] bisecta</name>
    <dbReference type="NCBI Taxonomy" id="41462"/>
    <lineage>
        <taxon>Eukaryota</taxon>
        <taxon>Viridiplantae</taxon>
        <taxon>Chlorophyta</taxon>
        <taxon>core chlorophytes</taxon>
        <taxon>Trebouxiophyceae</taxon>
        <taxon>Trebouxiales</taxon>
        <taxon>Trebouxiaceae</taxon>
        <taxon>Myrmecia</taxon>
    </lineage>
</organism>